<dbReference type="Proteomes" id="UP000315439">
    <property type="component" value="Unassembled WGS sequence"/>
</dbReference>
<evidence type="ECO:0000313" key="2">
    <source>
        <dbReference type="EMBL" id="TQV85341.1"/>
    </source>
</evidence>
<dbReference type="OrthoDB" id="1441538at2"/>
<accession>A0A545U791</accession>
<comment type="caution">
    <text evidence="2">The sequence shown here is derived from an EMBL/GenBank/DDBJ whole genome shotgun (WGS) entry which is preliminary data.</text>
</comment>
<dbReference type="SUPFAM" id="SSF51197">
    <property type="entry name" value="Clavaminate synthase-like"/>
    <property type="match status" value="1"/>
</dbReference>
<dbReference type="AlphaFoldDB" id="A0A545U791"/>
<protein>
    <submittedName>
        <fullName evidence="2">Aspartyl/asparaginyl beta-hydroxylase domain-containing protein</fullName>
    </submittedName>
</protein>
<dbReference type="Gene3D" id="2.60.120.330">
    <property type="entry name" value="B-lactam Antibiotic, Isopenicillin N Synthase, Chain"/>
    <property type="match status" value="1"/>
</dbReference>
<dbReference type="EMBL" id="VIKS01000012">
    <property type="protein sequence ID" value="TQV85341.1"/>
    <property type="molecule type" value="Genomic_DNA"/>
</dbReference>
<reference evidence="2 3" key="1">
    <citation type="submission" date="2019-07" db="EMBL/GenBank/DDBJ databases">
        <title>Draft genome for Aliikangiella sp. M105.</title>
        <authorList>
            <person name="Wang G."/>
        </authorList>
    </citation>
    <scope>NUCLEOTIDE SEQUENCE [LARGE SCALE GENOMIC DNA]</scope>
    <source>
        <strain evidence="2 3">M105</strain>
    </source>
</reference>
<evidence type="ECO:0000259" key="1">
    <source>
        <dbReference type="Pfam" id="PF05118"/>
    </source>
</evidence>
<dbReference type="Pfam" id="PF05118">
    <property type="entry name" value="Asp_Arg_Hydrox"/>
    <property type="match status" value="1"/>
</dbReference>
<feature type="domain" description="Aspartyl/asparaginy/proline hydroxylase" evidence="1">
    <location>
        <begin position="83"/>
        <end position="189"/>
    </location>
</feature>
<dbReference type="RefSeq" id="WP_142933018.1">
    <property type="nucleotide sequence ID" value="NZ_ML660168.1"/>
</dbReference>
<proteinExistence type="predicted"/>
<keyword evidence="3" id="KW-1185">Reference proteome</keyword>
<name>A0A545U791_9GAMM</name>
<dbReference type="InterPro" id="IPR007803">
    <property type="entry name" value="Asp/Arg/Pro-Hydrxlase"/>
</dbReference>
<evidence type="ECO:0000313" key="3">
    <source>
        <dbReference type="Proteomes" id="UP000315439"/>
    </source>
</evidence>
<gene>
    <name evidence="2" type="ORF">FLL46_19435</name>
</gene>
<sequence>MANLPTQQRPHSRLLTTVFDEQNLRCLTTRISNEKNWVNHVNKKSYQGTWDVLALRCIREHRFAHPILQCFTHDSNLPEENWENLPLMEHYPEVNEILKKIPCTIKSVRFMRLRAGAKILPHRDNGVSLEYGEARLHVPIISSSEVSFFVSENEVLMNPGELWYIDADQVHSVVNSSSDDRIHLVIDCISNSWLKNKVLND</sequence>
<dbReference type="InterPro" id="IPR027443">
    <property type="entry name" value="IPNS-like_sf"/>
</dbReference>
<organism evidence="2 3">
    <name type="scientific">Aliikangiella coralliicola</name>
    <dbReference type="NCBI Taxonomy" id="2592383"/>
    <lineage>
        <taxon>Bacteria</taxon>
        <taxon>Pseudomonadati</taxon>
        <taxon>Pseudomonadota</taxon>
        <taxon>Gammaproteobacteria</taxon>
        <taxon>Oceanospirillales</taxon>
        <taxon>Pleioneaceae</taxon>
        <taxon>Aliikangiella</taxon>
    </lineage>
</organism>